<dbReference type="InterPro" id="IPR027417">
    <property type="entry name" value="P-loop_NTPase"/>
</dbReference>
<keyword evidence="8 9" id="KW-0472">Membrane</keyword>
<dbReference type="Pfam" id="PF00664">
    <property type="entry name" value="ABC_membrane"/>
    <property type="match status" value="1"/>
</dbReference>
<keyword evidence="6" id="KW-0067">ATP-binding</keyword>
<organism evidence="12 13">
    <name type="scientific">Ruminiclostridium cellobioparum subsp. termitidis CT1112</name>
    <dbReference type="NCBI Taxonomy" id="1195236"/>
    <lineage>
        <taxon>Bacteria</taxon>
        <taxon>Bacillati</taxon>
        <taxon>Bacillota</taxon>
        <taxon>Clostridia</taxon>
        <taxon>Eubacteriales</taxon>
        <taxon>Oscillospiraceae</taxon>
        <taxon>Ruminiclostridium</taxon>
    </lineage>
</organism>
<dbReference type="GO" id="GO:0005524">
    <property type="term" value="F:ATP binding"/>
    <property type="evidence" value="ECO:0007669"/>
    <property type="project" value="UniProtKB-KW"/>
</dbReference>
<keyword evidence="13" id="KW-1185">Reference proteome</keyword>
<dbReference type="FunFam" id="3.40.50.300:FF:000221">
    <property type="entry name" value="Multidrug ABC transporter ATP-binding protein"/>
    <property type="match status" value="1"/>
</dbReference>
<dbReference type="GO" id="GO:0140359">
    <property type="term" value="F:ABC-type transporter activity"/>
    <property type="evidence" value="ECO:0007669"/>
    <property type="project" value="InterPro"/>
</dbReference>
<dbReference type="EMBL" id="AORV01000065">
    <property type="protein sequence ID" value="EMS69597.1"/>
    <property type="molecule type" value="Genomic_DNA"/>
</dbReference>
<evidence type="ECO:0000256" key="3">
    <source>
        <dbReference type="ARBA" id="ARBA00022475"/>
    </source>
</evidence>
<proteinExistence type="predicted"/>
<dbReference type="InterPro" id="IPR039421">
    <property type="entry name" value="Type_1_exporter"/>
</dbReference>
<feature type="transmembrane region" description="Helical" evidence="9">
    <location>
        <begin position="268"/>
        <end position="293"/>
    </location>
</feature>
<dbReference type="GO" id="GO:0034040">
    <property type="term" value="F:ATPase-coupled lipid transmembrane transporter activity"/>
    <property type="evidence" value="ECO:0007669"/>
    <property type="project" value="TreeGrafter"/>
</dbReference>
<feature type="domain" description="ABC transmembrane type-1" evidence="11">
    <location>
        <begin position="15"/>
        <end position="297"/>
    </location>
</feature>
<dbReference type="PANTHER" id="PTHR24221:SF397">
    <property type="entry name" value="ABC TRANSPORTER, ATP-BINDING TRANSMEMBRANE PROTEIN"/>
    <property type="match status" value="1"/>
</dbReference>
<evidence type="ECO:0000259" key="10">
    <source>
        <dbReference type="PROSITE" id="PS50893"/>
    </source>
</evidence>
<keyword evidence="4 9" id="KW-0812">Transmembrane</keyword>
<protein>
    <submittedName>
        <fullName evidence="12">Multidrug ABC transporter ATPase and permease</fullName>
    </submittedName>
</protein>
<sequence length="577" mass="63860">MNTDKVMQKNRRFYLAMVLNLLEGLLAGCNLMIIYFPIKALIEKNLDTELLFTLTGILAAIFVIRLIIYGIGYTQGQIGGADISNRIRLFLGDKIGKIPLSRYTKGKTGEYINVVSSDVNNYEKILTHKLGDIIKNISLTSLMILFALIVYPPAGLIALAADLLLIPTLWDSFRSVKKYGKEKNQILADNVSNIVEYITGIQTFRAYGSGGTKNQTVTDSMRAYSDISYRYEKRIIPSGVTFSIFAWCSLPLTAFAGGSAWLSGTLDTATYLMVVMLPIFVAKLAGTIFIDLTSYKNLMISRRQIIKVIDEEEEHQSDILFSPQSHDVSFENVTFSYEADEPVLTGVSFTAENEKLTAIVGNSGSGKSTILNLISKYYEPQSGDIRIGGISIKDIAAEKVLSQISMVDQDVFLFNDTIRDNIRSARPTAGDHEIEEACRLANCDSFIRSMEKGYETPTGENGNQLSGGERQRLSIARAILKDSPILLLDEATASLDIENELAVKQAIRNLLGSKKTVIMIAHTLSIIQNADKILVVSGGKIVEQGTHQELLGKRGKYYAMWQAEEQLSVVNSNWISQ</sequence>
<keyword evidence="5" id="KW-0547">Nucleotide-binding</keyword>
<dbReference type="PROSITE" id="PS50893">
    <property type="entry name" value="ABC_TRANSPORTER_2"/>
    <property type="match status" value="1"/>
</dbReference>
<dbReference type="PANTHER" id="PTHR24221">
    <property type="entry name" value="ATP-BINDING CASSETTE SUB-FAMILY B"/>
    <property type="match status" value="1"/>
</dbReference>
<evidence type="ECO:0000313" key="12">
    <source>
        <dbReference type="EMBL" id="EMS69597.1"/>
    </source>
</evidence>
<evidence type="ECO:0000256" key="9">
    <source>
        <dbReference type="SAM" id="Phobius"/>
    </source>
</evidence>
<reference evidence="12 13" key="1">
    <citation type="journal article" date="2013" name="Genome Announc.">
        <title>Draft Genome Sequence of the Cellulolytic, Mesophilic, Anaerobic Bacterium Clostridium termitidis Strain CT1112 (DSM 5398).</title>
        <authorList>
            <person name="Lal S."/>
            <person name="Ramachandran U."/>
            <person name="Zhang X."/>
            <person name="Munir R."/>
            <person name="Sparling R."/>
            <person name="Levin D.B."/>
        </authorList>
    </citation>
    <scope>NUCLEOTIDE SEQUENCE [LARGE SCALE GENOMIC DNA]</scope>
    <source>
        <strain evidence="12 13">CT1112</strain>
    </source>
</reference>
<dbReference type="Proteomes" id="UP000014155">
    <property type="component" value="Unassembled WGS sequence"/>
</dbReference>
<evidence type="ECO:0000256" key="6">
    <source>
        <dbReference type="ARBA" id="ARBA00022840"/>
    </source>
</evidence>
<dbReference type="Pfam" id="PF00005">
    <property type="entry name" value="ABC_tran"/>
    <property type="match status" value="1"/>
</dbReference>
<dbReference type="PATRIC" id="fig|1195236.3.peg.4984"/>
<dbReference type="InterPro" id="IPR003593">
    <property type="entry name" value="AAA+_ATPase"/>
</dbReference>
<feature type="transmembrane region" description="Helical" evidence="9">
    <location>
        <begin position="240"/>
        <end position="262"/>
    </location>
</feature>
<accession>S0FFV5</accession>
<dbReference type="SUPFAM" id="SSF90123">
    <property type="entry name" value="ABC transporter transmembrane region"/>
    <property type="match status" value="1"/>
</dbReference>
<feature type="transmembrane region" description="Helical" evidence="9">
    <location>
        <begin position="50"/>
        <end position="68"/>
    </location>
</feature>
<keyword evidence="3" id="KW-1003">Cell membrane</keyword>
<evidence type="ECO:0000256" key="4">
    <source>
        <dbReference type="ARBA" id="ARBA00022692"/>
    </source>
</evidence>
<dbReference type="PROSITE" id="PS00211">
    <property type="entry name" value="ABC_TRANSPORTER_1"/>
    <property type="match status" value="1"/>
</dbReference>
<dbReference type="eggNOG" id="COG1132">
    <property type="taxonomic scope" value="Bacteria"/>
</dbReference>
<evidence type="ECO:0000256" key="1">
    <source>
        <dbReference type="ARBA" id="ARBA00004651"/>
    </source>
</evidence>
<dbReference type="SMART" id="SM00382">
    <property type="entry name" value="AAA"/>
    <property type="match status" value="1"/>
</dbReference>
<feature type="domain" description="ABC transporter" evidence="10">
    <location>
        <begin position="328"/>
        <end position="563"/>
    </location>
</feature>
<gene>
    <name evidence="12" type="ORF">CTER_4796</name>
</gene>
<evidence type="ECO:0000256" key="8">
    <source>
        <dbReference type="ARBA" id="ARBA00023136"/>
    </source>
</evidence>
<evidence type="ECO:0000259" key="11">
    <source>
        <dbReference type="PROSITE" id="PS50929"/>
    </source>
</evidence>
<dbReference type="GO" id="GO:0016887">
    <property type="term" value="F:ATP hydrolysis activity"/>
    <property type="evidence" value="ECO:0007669"/>
    <property type="project" value="InterPro"/>
</dbReference>
<feature type="transmembrane region" description="Helical" evidence="9">
    <location>
        <begin position="12"/>
        <end position="38"/>
    </location>
</feature>
<dbReference type="GO" id="GO:0005886">
    <property type="term" value="C:plasma membrane"/>
    <property type="evidence" value="ECO:0007669"/>
    <property type="project" value="UniProtKB-SubCell"/>
</dbReference>
<dbReference type="RefSeq" id="WP_004629870.1">
    <property type="nucleotide sequence ID" value="NZ_AORV01000065.1"/>
</dbReference>
<dbReference type="STRING" id="1195236.CTER_4796"/>
<comment type="caution">
    <text evidence="12">The sequence shown here is derived from an EMBL/GenBank/DDBJ whole genome shotgun (WGS) entry which is preliminary data.</text>
</comment>
<evidence type="ECO:0000256" key="5">
    <source>
        <dbReference type="ARBA" id="ARBA00022741"/>
    </source>
</evidence>
<dbReference type="InterPro" id="IPR011527">
    <property type="entry name" value="ABC1_TM_dom"/>
</dbReference>
<keyword evidence="2" id="KW-0813">Transport</keyword>
<evidence type="ECO:0000256" key="2">
    <source>
        <dbReference type="ARBA" id="ARBA00022448"/>
    </source>
</evidence>
<dbReference type="Gene3D" id="1.20.1560.10">
    <property type="entry name" value="ABC transporter type 1, transmembrane domain"/>
    <property type="match status" value="1"/>
</dbReference>
<dbReference type="AlphaFoldDB" id="S0FFV5"/>
<comment type="subcellular location">
    <subcellularLocation>
        <location evidence="1">Cell membrane</location>
        <topology evidence="1">Multi-pass membrane protein</topology>
    </subcellularLocation>
</comment>
<dbReference type="Gene3D" id="3.40.50.300">
    <property type="entry name" value="P-loop containing nucleotide triphosphate hydrolases"/>
    <property type="match status" value="1"/>
</dbReference>
<dbReference type="SUPFAM" id="SSF52540">
    <property type="entry name" value="P-loop containing nucleoside triphosphate hydrolases"/>
    <property type="match status" value="1"/>
</dbReference>
<evidence type="ECO:0000256" key="7">
    <source>
        <dbReference type="ARBA" id="ARBA00022989"/>
    </source>
</evidence>
<dbReference type="InterPro" id="IPR017871">
    <property type="entry name" value="ABC_transporter-like_CS"/>
</dbReference>
<dbReference type="PROSITE" id="PS50929">
    <property type="entry name" value="ABC_TM1F"/>
    <property type="match status" value="1"/>
</dbReference>
<dbReference type="InterPro" id="IPR003439">
    <property type="entry name" value="ABC_transporter-like_ATP-bd"/>
</dbReference>
<keyword evidence="7 9" id="KW-1133">Transmembrane helix</keyword>
<evidence type="ECO:0000313" key="13">
    <source>
        <dbReference type="Proteomes" id="UP000014155"/>
    </source>
</evidence>
<dbReference type="InterPro" id="IPR036640">
    <property type="entry name" value="ABC1_TM_sf"/>
</dbReference>
<name>S0FFV5_RUMCE</name>